<name>A0AA96WYS5_LEPBY</name>
<evidence type="ECO:0000313" key="3">
    <source>
        <dbReference type="EMBL" id="WNZ47373.1"/>
    </source>
</evidence>
<dbReference type="EMBL" id="CP130144">
    <property type="protein sequence ID" value="WNZ47373.1"/>
    <property type="molecule type" value="Genomic_DNA"/>
</dbReference>
<feature type="domain" description="ORC1/DEAH AAA+ ATPase" evidence="2">
    <location>
        <begin position="116"/>
        <end position="207"/>
    </location>
</feature>
<sequence length="317" mass="35287">MSQSNLAVQPPEESRPSQEQSEASQSASSSPVKTAQKLGRQQKRSPGQQAEVERIGQIEPYVGLERDDALFTTLNHWRETGICGCVTTMDRMGLAKSLIFYAQSHIKRRGGLLMTPAPIAYIEIEQNGSPTDLLLLILEFLINPLDCGGLRQLRSRTWGTLKSLGVKLLIINNADLLSFKALNELVRISEKLKISVVLAGSPYLNDLIDAKHDKKKKYLTIYNTFLKQHPYSLLSTANIATAVATWEKELGWPKPLSLTSDKGNIDILEGSCQGQLRVLYENLREVAIWKIDNPKAQINPQNISTALGLCYQPISKF</sequence>
<reference evidence="3" key="1">
    <citation type="journal article" date="2023" name="Plants (Basel)">
        <title>Genomic Analysis of Leptolyngbya boryana CZ1 Reveals Efficient Carbon Fixation Modules.</title>
        <authorList>
            <person name="Bai X."/>
            <person name="Wang H."/>
            <person name="Cheng W."/>
            <person name="Wang J."/>
            <person name="Ma M."/>
            <person name="Hu H."/>
            <person name="Song Z."/>
            <person name="Ma H."/>
            <person name="Fan Y."/>
            <person name="Du C."/>
            <person name="Xu J."/>
        </authorList>
    </citation>
    <scope>NUCLEOTIDE SEQUENCE</scope>
    <source>
        <strain evidence="3">CZ1</strain>
    </source>
</reference>
<protein>
    <submittedName>
        <fullName evidence="3">ATP-binding protein</fullName>
    </submittedName>
</protein>
<dbReference type="Pfam" id="PF13401">
    <property type="entry name" value="AAA_22"/>
    <property type="match status" value="1"/>
</dbReference>
<gene>
    <name evidence="3" type="ORF">Q2T42_05935</name>
</gene>
<proteinExistence type="predicted"/>
<dbReference type="GO" id="GO:0005524">
    <property type="term" value="F:ATP binding"/>
    <property type="evidence" value="ECO:0007669"/>
    <property type="project" value="UniProtKB-KW"/>
</dbReference>
<feature type="region of interest" description="Disordered" evidence="1">
    <location>
        <begin position="1"/>
        <end position="52"/>
    </location>
</feature>
<accession>A0AA96WYS5</accession>
<evidence type="ECO:0000256" key="1">
    <source>
        <dbReference type="SAM" id="MobiDB-lite"/>
    </source>
</evidence>
<dbReference type="AlphaFoldDB" id="A0AA96WYS5"/>
<dbReference type="InterPro" id="IPR049945">
    <property type="entry name" value="AAA_22"/>
</dbReference>
<reference evidence="3" key="2">
    <citation type="submission" date="2023-07" db="EMBL/GenBank/DDBJ databases">
        <authorList>
            <person name="Bai X.-H."/>
            <person name="Wang H.-H."/>
            <person name="Wang J."/>
            <person name="Ma M.-Y."/>
            <person name="Hu H.-H."/>
            <person name="Song Z.-L."/>
            <person name="Ma H.-G."/>
            <person name="Fan Y."/>
            <person name="Du C.-Y."/>
            <person name="Xu J.-C."/>
        </authorList>
    </citation>
    <scope>NUCLEOTIDE SEQUENCE</scope>
    <source>
        <strain evidence="3">CZ1</strain>
    </source>
</reference>
<feature type="compositionally biased region" description="Low complexity" evidence="1">
    <location>
        <begin position="17"/>
        <end position="31"/>
    </location>
</feature>
<evidence type="ECO:0000259" key="2">
    <source>
        <dbReference type="Pfam" id="PF13401"/>
    </source>
</evidence>
<organism evidence="3">
    <name type="scientific">Leptolyngbya boryana CZ1</name>
    <dbReference type="NCBI Taxonomy" id="3060204"/>
    <lineage>
        <taxon>Bacteria</taxon>
        <taxon>Bacillati</taxon>
        <taxon>Cyanobacteriota</taxon>
        <taxon>Cyanophyceae</taxon>
        <taxon>Leptolyngbyales</taxon>
        <taxon>Leptolyngbyaceae</taxon>
        <taxon>Leptolyngbya group</taxon>
        <taxon>Leptolyngbya</taxon>
    </lineage>
</organism>
<dbReference type="GO" id="GO:0016887">
    <property type="term" value="F:ATP hydrolysis activity"/>
    <property type="evidence" value="ECO:0007669"/>
    <property type="project" value="InterPro"/>
</dbReference>
<dbReference type="RefSeq" id="WP_316428074.1">
    <property type="nucleotide sequence ID" value="NZ_CP130144.1"/>
</dbReference>
<keyword evidence="3" id="KW-0067">ATP-binding</keyword>
<keyword evidence="3" id="KW-0547">Nucleotide-binding</keyword>